<protein>
    <submittedName>
        <fullName evidence="3">Uncharacterized protein</fullName>
    </submittedName>
</protein>
<keyword evidence="2" id="KW-0206">Cytoskeleton</keyword>
<sequence length="940" mass="111906">MNRLILDANNVLKLKHNIKFINNYRYFTKFRIDNTNKNYNNNNNNNNNKNNIQINSKTQTINIKNINIDNKKYFITSNLNSKDDFLEETTGEFSDVFKSIKEFLALEDTEQSIELFKSLPYKTEGSKIFYKYFKKIIYHTLQRKHYNTRELFLFIRDNIHYFPDFINNDLFLRALKEFYDFEVEKRDSIVLEYYNHPFKNILDEVFEFYIVDFQTVENILAFLISKRDFQRYDSVFKMYIEKRDVAKFISKKLNFQSSESHQNEETPMSQIQSEQQPQQLNLNAIDLNNLPPTITFSLLHRAILNNEASNVRILLDQLIKIGTLEIEAFQVIFETCYYMGYKETEQFFVNYILQKDYRWYSLLIYFNQNKKKEDIFFRLLSNITDPQIPITQRDEILSFLVPINLHFRNFNVAFFWLQTYVNTFSTNIESLLYFFIYSEVRIYTTNSFFLGIWTNCLQDYSDPSSNPTQEKLDSFIKYSKEQFDYINNFKSLELNLTTILSRTNDKIFNNEESKPKMTNIVSEITLVDENLNPKTITSNLLALNIVLPKYKEGSIVKIIHDDSHLRKLIEGSNRLELVDYLNEVYFKHNYMPPIRYLFNSIYLIRRDFDLYKKFSLNFPSETYSLVFDHAFFNTFIHRDFNEGIEYLEKQANSIIKSNNIKRLVVNLLLGNRQFELATKMLLTMIRNNISISPVARNIVHSGRYHRYNIPKEIFDKLMKIEGLANIDSYILLKYLSNNQIKEAYNFFISNKEGLHHVDTIRIVLGHIFPQLFPLSDERNIKIWKGLLENLDQNLLNKKIHFYDSFLGDLHKWGKYDKILEIISKDNTILTTINQKTLSNILGCIKNDPLLVINLFKKSRPYEFYHYDIKEILIQNNKLINNGNGDPEVNNFLNNPPPSEKEDKHINKYEISDKTIEFIKSNYIDPSIVLEEPLLSNISDY</sequence>
<evidence type="ECO:0000313" key="4">
    <source>
        <dbReference type="Proteomes" id="UP000001064"/>
    </source>
</evidence>
<organism evidence="3 4">
    <name type="scientific">Dictyostelium purpureum</name>
    <name type="common">Slime mold</name>
    <dbReference type="NCBI Taxonomy" id="5786"/>
    <lineage>
        <taxon>Eukaryota</taxon>
        <taxon>Amoebozoa</taxon>
        <taxon>Evosea</taxon>
        <taxon>Eumycetozoa</taxon>
        <taxon>Dictyostelia</taxon>
        <taxon>Dictyosteliales</taxon>
        <taxon>Dictyosteliaceae</taxon>
        <taxon>Dictyostelium</taxon>
    </lineage>
</organism>
<dbReference type="PANTHER" id="PTHR15431:SF9">
    <property type="entry name" value="CENTROSOMAL PROTEIN 43"/>
    <property type="match status" value="1"/>
</dbReference>
<evidence type="ECO:0000256" key="1">
    <source>
        <dbReference type="ARBA" id="ARBA00022490"/>
    </source>
</evidence>
<accession>F0ZH60</accession>
<dbReference type="AlphaFoldDB" id="F0ZH60"/>
<keyword evidence="4" id="KW-1185">Reference proteome</keyword>
<dbReference type="KEGG" id="dpp:DICPUDRAFT_77620"/>
<dbReference type="VEuPathDB" id="AmoebaDB:DICPUDRAFT_77620"/>
<name>F0ZH60_DICPU</name>
<evidence type="ECO:0000313" key="3">
    <source>
        <dbReference type="EMBL" id="EGC36737.1"/>
    </source>
</evidence>
<dbReference type="PANTHER" id="PTHR15431">
    <property type="entry name" value="FGFR1 ONCOGENE PARTNER/LISH DOMAIN-CONTAINING PROTEIN"/>
    <property type="match status" value="1"/>
</dbReference>
<dbReference type="OMA" id="LTRIMHI"/>
<dbReference type="FunCoup" id="F0ZH60">
    <property type="interactions" value="398"/>
</dbReference>
<dbReference type="Proteomes" id="UP000001064">
    <property type="component" value="Unassembled WGS sequence"/>
</dbReference>
<gene>
    <name evidence="3" type="ORF">DICPUDRAFT_77620</name>
</gene>
<evidence type="ECO:0000256" key="2">
    <source>
        <dbReference type="ARBA" id="ARBA00023212"/>
    </source>
</evidence>
<dbReference type="RefSeq" id="XP_003286762.1">
    <property type="nucleotide sequence ID" value="XM_003286714.1"/>
</dbReference>
<keyword evidence="1" id="KW-0963">Cytoplasm</keyword>
<proteinExistence type="predicted"/>
<dbReference type="GeneID" id="10504136"/>
<reference evidence="4" key="1">
    <citation type="journal article" date="2011" name="Genome Biol.">
        <title>Comparative genomics of the social amoebae Dictyostelium discoideum and Dictyostelium purpureum.</title>
        <authorList>
            <consortium name="US DOE Joint Genome Institute (JGI-PGF)"/>
            <person name="Sucgang R."/>
            <person name="Kuo A."/>
            <person name="Tian X."/>
            <person name="Salerno W."/>
            <person name="Parikh A."/>
            <person name="Feasley C.L."/>
            <person name="Dalin E."/>
            <person name="Tu H."/>
            <person name="Huang E."/>
            <person name="Barry K."/>
            <person name="Lindquist E."/>
            <person name="Shapiro H."/>
            <person name="Bruce D."/>
            <person name="Schmutz J."/>
            <person name="Salamov A."/>
            <person name="Fey P."/>
            <person name="Gaudet P."/>
            <person name="Anjard C."/>
            <person name="Babu M.M."/>
            <person name="Basu S."/>
            <person name="Bushmanova Y."/>
            <person name="van der Wel H."/>
            <person name="Katoh-Kurasawa M."/>
            <person name="Dinh C."/>
            <person name="Coutinho P.M."/>
            <person name="Saito T."/>
            <person name="Elias M."/>
            <person name="Schaap P."/>
            <person name="Kay R.R."/>
            <person name="Henrissat B."/>
            <person name="Eichinger L."/>
            <person name="Rivero F."/>
            <person name="Putnam N.H."/>
            <person name="West C.M."/>
            <person name="Loomis W.F."/>
            <person name="Chisholm R.L."/>
            <person name="Shaulsky G."/>
            <person name="Strassmann J.E."/>
            <person name="Queller D.C."/>
            <person name="Kuspa A."/>
            <person name="Grigoriev I.V."/>
        </authorList>
    </citation>
    <scope>NUCLEOTIDE SEQUENCE [LARGE SCALE GENOMIC DNA]</scope>
    <source>
        <strain evidence="4">QSDP1</strain>
    </source>
</reference>
<dbReference type="eggNOG" id="ENOG502RHUG">
    <property type="taxonomic scope" value="Eukaryota"/>
</dbReference>
<dbReference type="InParanoid" id="F0ZH60"/>
<dbReference type="EMBL" id="GL871018">
    <property type="protein sequence ID" value="EGC36737.1"/>
    <property type="molecule type" value="Genomic_DNA"/>
</dbReference>